<dbReference type="EMBL" id="JACEMX010000041">
    <property type="protein sequence ID" value="MBA4462868.1"/>
    <property type="molecule type" value="Genomic_DNA"/>
</dbReference>
<name>A0AC60W6J9_9ARCH</name>
<sequence>MTMRRKRRGLATVVSTGILLSAVAIMGSMLTAWSNSIFATEQHQLNTVYAEGVNKLNEFLVIEHVWFGNNPSKFVNVTMSNVGNVGLNVTKITLDNSIDKTSLLVTDGGIVRGDDFSTEIGYNWTTTEPIEITVTTEKGTIYQTFAMGP</sequence>
<organism evidence="1 2">
    <name type="scientific">Candidatus Nitrosomaritimum aestuariumsis</name>
    <dbReference type="NCBI Taxonomy" id="3342354"/>
    <lineage>
        <taxon>Archaea</taxon>
        <taxon>Nitrososphaerota</taxon>
        <taxon>Nitrososphaeria</taxon>
        <taxon>Nitrosopumilales</taxon>
        <taxon>Nitrosopumilaceae</taxon>
        <taxon>Candidatus Nitrosomaritimum</taxon>
    </lineage>
</organism>
<gene>
    <name evidence="1" type="ORF">H2B01_01610</name>
</gene>
<evidence type="ECO:0000313" key="1">
    <source>
        <dbReference type="EMBL" id="MBA4462868.1"/>
    </source>
</evidence>
<comment type="caution">
    <text evidence="1">The sequence shown here is derived from an EMBL/GenBank/DDBJ whole genome shotgun (WGS) entry which is preliminary data.</text>
</comment>
<accession>A0AC60W6J9</accession>
<proteinExistence type="predicted"/>
<evidence type="ECO:0000313" key="2">
    <source>
        <dbReference type="Proteomes" id="UP000591542"/>
    </source>
</evidence>
<dbReference type="Proteomes" id="UP000591542">
    <property type="component" value="Unassembled WGS sequence"/>
</dbReference>
<reference evidence="1 2" key="1">
    <citation type="journal article" date="2020" name="Appl. Environ. Microbiol.">
        <title>Genomic Characteristics of a Novel Species of Ammonia-Oxidizing Archaea from the Jiulong River Estuary.</title>
        <authorList>
            <person name="Zou D."/>
            <person name="Wan R."/>
            <person name="Han L."/>
            <person name="Xu M.N."/>
            <person name="Liu Y."/>
            <person name="Liu H."/>
            <person name="Kao S.J."/>
            <person name="Li M."/>
        </authorList>
    </citation>
    <scope>NUCLEOTIDE SEQUENCE [LARGE SCALE GENOMIC DNA]</scope>
    <source>
        <strain evidence="1">S2bin1</strain>
    </source>
</reference>
<protein>
    <submittedName>
        <fullName evidence="1">Uncharacterized protein</fullName>
    </submittedName>
</protein>